<dbReference type="AlphaFoldDB" id="A0AAV6THL9"/>
<evidence type="ECO:0000313" key="2">
    <source>
        <dbReference type="Proteomes" id="UP000827092"/>
    </source>
</evidence>
<keyword evidence="2" id="KW-1185">Reference proteome</keyword>
<protein>
    <submittedName>
        <fullName evidence="1">Uncharacterized protein</fullName>
    </submittedName>
</protein>
<gene>
    <name evidence="1" type="ORF">JTE90_018328</name>
</gene>
<reference evidence="1 2" key="1">
    <citation type="journal article" date="2022" name="Nat. Ecol. Evol.">
        <title>A masculinizing supergene underlies an exaggerated male reproductive morph in a spider.</title>
        <authorList>
            <person name="Hendrickx F."/>
            <person name="De Corte Z."/>
            <person name="Sonet G."/>
            <person name="Van Belleghem S.M."/>
            <person name="Kostlbacher S."/>
            <person name="Vangestel C."/>
        </authorList>
    </citation>
    <scope>NUCLEOTIDE SEQUENCE [LARGE SCALE GENOMIC DNA]</scope>
    <source>
        <strain evidence="1">W744_W776</strain>
    </source>
</reference>
<dbReference type="Proteomes" id="UP000827092">
    <property type="component" value="Unassembled WGS sequence"/>
</dbReference>
<evidence type="ECO:0000313" key="1">
    <source>
        <dbReference type="EMBL" id="KAG8171175.1"/>
    </source>
</evidence>
<dbReference type="EMBL" id="JAFNEN010004328">
    <property type="protein sequence ID" value="KAG8171175.1"/>
    <property type="molecule type" value="Genomic_DNA"/>
</dbReference>
<sequence>MGEKSALHTKGPDGRLRVPRGPLLVSKRALGDNQTPGFKGVRCETLIAPMKGVVALTVDEAREVGFLRSV</sequence>
<name>A0AAV6THL9_9ARAC</name>
<comment type="caution">
    <text evidence="1">The sequence shown here is derived from an EMBL/GenBank/DDBJ whole genome shotgun (WGS) entry which is preliminary data.</text>
</comment>
<accession>A0AAV6THL9</accession>
<proteinExistence type="predicted"/>
<organism evidence="1 2">
    <name type="scientific">Oedothorax gibbosus</name>
    <dbReference type="NCBI Taxonomy" id="931172"/>
    <lineage>
        <taxon>Eukaryota</taxon>
        <taxon>Metazoa</taxon>
        <taxon>Ecdysozoa</taxon>
        <taxon>Arthropoda</taxon>
        <taxon>Chelicerata</taxon>
        <taxon>Arachnida</taxon>
        <taxon>Araneae</taxon>
        <taxon>Araneomorphae</taxon>
        <taxon>Entelegynae</taxon>
        <taxon>Araneoidea</taxon>
        <taxon>Linyphiidae</taxon>
        <taxon>Erigoninae</taxon>
        <taxon>Oedothorax</taxon>
    </lineage>
</organism>